<dbReference type="Proteomes" id="UP000048949">
    <property type="component" value="Unassembled WGS sequence"/>
</dbReference>
<dbReference type="InterPro" id="IPR006665">
    <property type="entry name" value="OmpA-like"/>
</dbReference>
<keyword evidence="2" id="KW-0175">Coiled coil</keyword>
<dbReference type="SUPFAM" id="SSF103088">
    <property type="entry name" value="OmpA-like"/>
    <property type="match status" value="1"/>
</dbReference>
<dbReference type="Gene3D" id="1.10.287.1490">
    <property type="match status" value="1"/>
</dbReference>
<evidence type="ECO:0000313" key="6">
    <source>
        <dbReference type="Proteomes" id="UP000048949"/>
    </source>
</evidence>
<keyword evidence="1 3" id="KW-0472">Membrane</keyword>
<keyword evidence="3" id="KW-0812">Transmembrane</keyword>
<organism evidence="5 6">
    <name type="scientific">Nereida ignava</name>
    <dbReference type="NCBI Taxonomy" id="282199"/>
    <lineage>
        <taxon>Bacteria</taxon>
        <taxon>Pseudomonadati</taxon>
        <taxon>Pseudomonadota</taxon>
        <taxon>Alphaproteobacteria</taxon>
        <taxon>Rhodobacterales</taxon>
        <taxon>Roseobacteraceae</taxon>
        <taxon>Nereida</taxon>
    </lineage>
</organism>
<dbReference type="Pfam" id="PF00691">
    <property type="entry name" value="OmpA"/>
    <property type="match status" value="1"/>
</dbReference>
<dbReference type="Gene3D" id="3.30.1330.60">
    <property type="entry name" value="OmpA-like domain"/>
    <property type="match status" value="1"/>
</dbReference>
<dbReference type="RefSeq" id="WP_048599423.1">
    <property type="nucleotide sequence ID" value="NZ_CBFHGK010000007.1"/>
</dbReference>
<dbReference type="STRING" id="282199.GCA_001049735_02059"/>
<dbReference type="PANTHER" id="PTHR30329:SF21">
    <property type="entry name" value="LIPOPROTEIN YIAD-RELATED"/>
    <property type="match status" value="1"/>
</dbReference>
<feature type="domain" description="OmpA-like" evidence="4">
    <location>
        <begin position="443"/>
        <end position="571"/>
    </location>
</feature>
<evidence type="ECO:0000256" key="1">
    <source>
        <dbReference type="PROSITE-ProRule" id="PRU00473"/>
    </source>
</evidence>
<dbReference type="NCBIfam" id="NF006542">
    <property type="entry name" value="PRK09039.1-1"/>
    <property type="match status" value="2"/>
</dbReference>
<feature type="coiled-coil region" evidence="2">
    <location>
        <begin position="75"/>
        <end position="109"/>
    </location>
</feature>
<dbReference type="PANTHER" id="PTHR30329">
    <property type="entry name" value="STATOR ELEMENT OF FLAGELLAR MOTOR COMPLEX"/>
    <property type="match status" value="1"/>
</dbReference>
<accession>A0A0U1NND0</accession>
<feature type="coiled-coil region" evidence="2">
    <location>
        <begin position="387"/>
        <end position="417"/>
    </location>
</feature>
<reference evidence="5 6" key="1">
    <citation type="submission" date="2015-04" db="EMBL/GenBank/DDBJ databases">
        <authorList>
            <person name="Syromyatnikov M.Y."/>
            <person name="Popov V.N."/>
        </authorList>
    </citation>
    <scope>NUCLEOTIDE SEQUENCE [LARGE SCALE GENOMIC DNA]</scope>
    <source>
        <strain evidence="5 6">CECT 5292</strain>
    </source>
</reference>
<protein>
    <submittedName>
        <fullName evidence="5">Chemotaxis protein MotB</fullName>
    </submittedName>
</protein>
<feature type="coiled-coil region" evidence="2">
    <location>
        <begin position="159"/>
        <end position="344"/>
    </location>
</feature>
<dbReference type="InterPro" id="IPR036737">
    <property type="entry name" value="OmpA-like_sf"/>
</dbReference>
<proteinExistence type="predicted"/>
<dbReference type="GO" id="GO:0016020">
    <property type="term" value="C:membrane"/>
    <property type="evidence" value="ECO:0007669"/>
    <property type="project" value="UniProtKB-UniRule"/>
</dbReference>
<name>A0A0U1NND0_9RHOB</name>
<evidence type="ECO:0000313" key="5">
    <source>
        <dbReference type="EMBL" id="CRK76003.1"/>
    </source>
</evidence>
<dbReference type="CDD" id="cd07185">
    <property type="entry name" value="OmpA_C-like"/>
    <property type="match status" value="1"/>
</dbReference>
<keyword evidence="6" id="KW-1185">Reference proteome</keyword>
<dbReference type="InterPro" id="IPR050330">
    <property type="entry name" value="Bact_OuterMem_StrucFunc"/>
</dbReference>
<dbReference type="EMBL" id="CVQV01000011">
    <property type="protein sequence ID" value="CRK76003.1"/>
    <property type="molecule type" value="Genomic_DNA"/>
</dbReference>
<dbReference type="PROSITE" id="PS51123">
    <property type="entry name" value="OMPA_2"/>
    <property type="match status" value="1"/>
</dbReference>
<evidence type="ECO:0000259" key="4">
    <source>
        <dbReference type="PROSITE" id="PS51123"/>
    </source>
</evidence>
<evidence type="ECO:0000256" key="3">
    <source>
        <dbReference type="SAM" id="Phobius"/>
    </source>
</evidence>
<keyword evidence="3" id="KW-1133">Transmembrane helix</keyword>
<dbReference type="OrthoDB" id="9815217at2"/>
<gene>
    <name evidence="5" type="primary">motB_1</name>
    <name evidence="5" type="ORF">NIG5292_02060</name>
</gene>
<dbReference type="AlphaFoldDB" id="A0A0U1NND0"/>
<feature type="transmembrane region" description="Helical" evidence="3">
    <location>
        <begin position="21"/>
        <end position="43"/>
    </location>
</feature>
<evidence type="ECO:0000256" key="2">
    <source>
        <dbReference type="SAM" id="Coils"/>
    </source>
</evidence>
<sequence>MALAQRRNGIQASIWPGFVDAMTALLLVLMFVLTIFMVVQAVLRETITGQENELNELGAEVGALSAALGLATSQRDDLRVELGSLRATLSQAEDDIDARDARIRDFEAQVAALLVQQSQTQAQITALQGENAQILSDKEALDLALAAARDEISAGEQAARLAAARREALEALIADLRAENTETTALLSQTEQALTDAQQELSDAEIARIADAQAAAALRARLEAAQDELTATTLALEAKRQEAEDTLTVLAATQETRDDLNARLAQALLDLEQTDAELGALQDRVDADAASVQAELSALLAAKLAAENEAALRLTEAQQRAALLAEANEELSVFEAQSAEDQRKITLLNQQIGELRSQLSSLQGILDAAAEADAQADIQIQTLGQNLNAALARAATEERKRRRLEEAERKRLEAEAVDLAKYRSDFFAQLRDLLDGQDGVRIEGDRFVFSSEVLFAQGQADLSADGEAEIAKVARILRDIAGDIPDGIDWVIRVDGHTDDIPLSGLGEFRNNWELSQARALSVVLYMVNFLGLPPDRLAANGFGQYQPVNPADTDAARAQNRRIELKLTEK</sequence>